<dbReference type="Gene3D" id="1.10.150.240">
    <property type="entry name" value="Putative phosphatase, domain 2"/>
    <property type="match status" value="1"/>
</dbReference>
<accession>A0AAW6XWG4</accession>
<gene>
    <name evidence="1" type="ORF">QP372_05985</name>
</gene>
<evidence type="ECO:0000313" key="1">
    <source>
        <dbReference type="EMBL" id="MDK7064061.1"/>
    </source>
</evidence>
<dbReference type="SFLD" id="SFLDS00003">
    <property type="entry name" value="Haloacid_Dehalogenase"/>
    <property type="match status" value="1"/>
</dbReference>
<dbReference type="PANTHER" id="PTHR18901">
    <property type="entry name" value="2-DEOXYGLUCOSE-6-PHOSPHATE PHOSPHATASE 2"/>
    <property type="match status" value="1"/>
</dbReference>
<dbReference type="RefSeq" id="WP_064623401.1">
    <property type="nucleotide sequence ID" value="NZ_JASOME010000008.1"/>
</dbReference>
<dbReference type="NCBIfam" id="TIGR01509">
    <property type="entry name" value="HAD-SF-IA-v3"/>
    <property type="match status" value="1"/>
</dbReference>
<dbReference type="InterPro" id="IPR023214">
    <property type="entry name" value="HAD_sf"/>
</dbReference>
<sequence length="232" mass="26111">MSENVLVDNSNCAAIFDFDGTLLYSLHVWDDIDEKSFAKRGIKVPDDFADSTATMTPREVADYVIARFGFTDSPEDLMQEWNDMANEAYSNQLLLRKGAKIYVDYLHKTGAKLVLMTTLSKSLCEASLKRTELWQYFDLMIFGEDLQSDGKNSPQTYLDLSNRIGVKPEYCTVFEDSAIALKSARLAGMKTCGVADLDNSDLNPEFNNCCTVFCDFDFAPKVLCKKLSENQN</sequence>
<dbReference type="Gene3D" id="3.40.50.1000">
    <property type="entry name" value="HAD superfamily/HAD-like"/>
    <property type="match status" value="1"/>
</dbReference>
<dbReference type="GO" id="GO:0016791">
    <property type="term" value="F:phosphatase activity"/>
    <property type="evidence" value="ECO:0007669"/>
    <property type="project" value="TreeGrafter"/>
</dbReference>
<evidence type="ECO:0000313" key="2">
    <source>
        <dbReference type="Proteomes" id="UP001237784"/>
    </source>
</evidence>
<dbReference type="AlphaFoldDB" id="A0AAW6XWG4"/>
<dbReference type="Pfam" id="PF13419">
    <property type="entry name" value="HAD_2"/>
    <property type="match status" value="1"/>
</dbReference>
<comment type="caution">
    <text evidence="1">The sequence shown here is derived from an EMBL/GenBank/DDBJ whole genome shotgun (WGS) entry which is preliminary data.</text>
</comment>
<dbReference type="InterPro" id="IPR036412">
    <property type="entry name" value="HAD-like_sf"/>
</dbReference>
<dbReference type="InterPro" id="IPR006439">
    <property type="entry name" value="HAD-SF_hydro_IA"/>
</dbReference>
<protein>
    <submittedName>
        <fullName evidence="1">HAD family phosphatase</fullName>
    </submittedName>
</protein>
<organism evidence="1 2">
    <name type="scientific">Gardnerella vaginalis</name>
    <dbReference type="NCBI Taxonomy" id="2702"/>
    <lineage>
        <taxon>Bacteria</taxon>
        <taxon>Bacillati</taxon>
        <taxon>Actinomycetota</taxon>
        <taxon>Actinomycetes</taxon>
        <taxon>Bifidobacteriales</taxon>
        <taxon>Bifidobacteriaceae</taxon>
        <taxon>Gardnerella</taxon>
    </lineage>
</organism>
<dbReference type="SUPFAM" id="SSF56784">
    <property type="entry name" value="HAD-like"/>
    <property type="match status" value="1"/>
</dbReference>
<reference evidence="1" key="1">
    <citation type="submission" date="2023-05" db="EMBL/GenBank/DDBJ databases">
        <title>Cataloging the Phylogenetic Diversity of Human Bladder Bacteria.</title>
        <authorList>
            <person name="Du J."/>
        </authorList>
    </citation>
    <scope>NUCLEOTIDE SEQUENCE</scope>
    <source>
        <strain evidence="1">UMB6789</strain>
    </source>
</reference>
<proteinExistence type="predicted"/>
<dbReference type="InterPro" id="IPR041492">
    <property type="entry name" value="HAD_2"/>
</dbReference>
<dbReference type="PANTHER" id="PTHR18901:SF38">
    <property type="entry name" value="PSEUDOURIDINE-5'-PHOSPHATASE"/>
    <property type="match status" value="1"/>
</dbReference>
<name>A0AAW6XWG4_GARVA</name>
<dbReference type="CDD" id="cd07505">
    <property type="entry name" value="HAD_BPGM-like"/>
    <property type="match status" value="1"/>
</dbReference>
<dbReference type="EMBL" id="JASOME010000008">
    <property type="protein sequence ID" value="MDK7064061.1"/>
    <property type="molecule type" value="Genomic_DNA"/>
</dbReference>
<dbReference type="Proteomes" id="UP001237784">
    <property type="component" value="Unassembled WGS sequence"/>
</dbReference>
<dbReference type="SFLD" id="SFLDG01129">
    <property type="entry name" value="C1.5:_HAD__Beta-PGM__Phosphata"/>
    <property type="match status" value="1"/>
</dbReference>
<dbReference type="InterPro" id="IPR023198">
    <property type="entry name" value="PGP-like_dom2"/>
</dbReference>